<sequence length="766" mass="82488">MALASFLDDDDYTHEIKGIRYPPIVSKDNLEAMANFDLRDDDIAIVTFPKAVPTSSSFGITESNTSPIAHPVGSTSVKQSITIAPRTTPLANPLPVLISSTCGTVGGIVMIGVIILAVCCKGKTRNPPSGQDSKVIVTVTNTTATGEADQALQGLKVEAHMHNKVLAALKQNPMYIGVGTPPKDSTSTSCHDQTGQGQSQTITKSDLNTTATVVTSDHDNQYEDIDNHHNQTGQGQSQNITESHTNTTDSVLTSGHDQTGQGQYQNITESHTNTTASVLTSGHDQTGQGQSQAITESHTNTTATATISGHDQTAQTQSQNTTQSFDVRNLAYNQGVSLSQQNRLYTGVESPPNNQTSEGAGPGKPVEIKTSGSPNQSKPLKDEPAPLPPPREGADTLQAVSESYVYEDVDSPLKSPKPRGTGVWPSAKNEALEKANKTKPTKEEPPPLPPPRRVDDALFAVSQPHLYEDVDAPPKSPIPTGAGPRNFAKNKTIVTGNKNKTVKDEPPPLPPPRKGDLTMPSVSQPHLYEDEDAPPKSPKPTGTGLRQIAKNKTIVTENKNISVKDEPPPLPPPRKGDLTMSSVSQPHLYEDVDAPPKSPKPTGTCRRQFTKNEAHGTGIKSNPTKEEPPPLPPPRKGSNWMLEIVNKILSAGGRTDASSDDMVGNLEFQYPYEPRPRHDLLKAVRTMAAFLQIKLDDASIETIAHACTFANMKSTLDNSRYLGMTVNARKGIVGDWKMMFTDKQSRLLNSKCKTKLEGTGLHCNFE</sequence>
<name>C3XS39_BRAFL</name>
<evidence type="ECO:0000313" key="6">
    <source>
        <dbReference type="EMBL" id="EEN69507.1"/>
    </source>
</evidence>
<protein>
    <recommendedName>
        <fullName evidence="5">Sulfotransferase domain-containing protein</fullName>
    </recommendedName>
</protein>
<dbReference type="InParanoid" id="C3XS39"/>
<feature type="domain" description="Sulfotransferase" evidence="5">
    <location>
        <begin position="678"/>
        <end position="760"/>
    </location>
</feature>
<dbReference type="AlphaFoldDB" id="C3XS39"/>
<keyword evidence="2" id="KW-0808">Transferase</keyword>
<evidence type="ECO:0000256" key="1">
    <source>
        <dbReference type="ARBA" id="ARBA00005771"/>
    </source>
</evidence>
<keyword evidence="4" id="KW-1133">Transmembrane helix</keyword>
<organism>
    <name type="scientific">Branchiostoma floridae</name>
    <name type="common">Florida lancelet</name>
    <name type="synonym">Amphioxus</name>
    <dbReference type="NCBI Taxonomy" id="7739"/>
    <lineage>
        <taxon>Eukaryota</taxon>
        <taxon>Metazoa</taxon>
        <taxon>Chordata</taxon>
        <taxon>Cephalochordata</taxon>
        <taxon>Leptocardii</taxon>
        <taxon>Amphioxiformes</taxon>
        <taxon>Branchiostomatidae</taxon>
        <taxon>Branchiostoma</taxon>
    </lineage>
</organism>
<evidence type="ECO:0000256" key="4">
    <source>
        <dbReference type="SAM" id="Phobius"/>
    </source>
</evidence>
<evidence type="ECO:0000256" key="2">
    <source>
        <dbReference type="ARBA" id="ARBA00022679"/>
    </source>
</evidence>
<feature type="region of interest" description="Disordered" evidence="3">
    <location>
        <begin position="345"/>
        <end position="581"/>
    </location>
</feature>
<comment type="similarity">
    <text evidence="1">Belongs to the sulfotransferase 1 family.</text>
</comment>
<feature type="compositionally biased region" description="Basic and acidic residues" evidence="3">
    <location>
        <begin position="430"/>
        <end position="445"/>
    </location>
</feature>
<dbReference type="Pfam" id="PF00685">
    <property type="entry name" value="Sulfotransfer_1"/>
    <property type="match status" value="1"/>
</dbReference>
<feature type="transmembrane region" description="Helical" evidence="4">
    <location>
        <begin position="96"/>
        <end position="118"/>
    </location>
</feature>
<feature type="region of interest" description="Disordered" evidence="3">
    <location>
        <begin position="612"/>
        <end position="638"/>
    </location>
</feature>
<dbReference type="SUPFAM" id="SSF52540">
    <property type="entry name" value="P-loop containing nucleoside triphosphate hydrolases"/>
    <property type="match status" value="1"/>
</dbReference>
<dbReference type="InterPro" id="IPR027417">
    <property type="entry name" value="P-loop_NTPase"/>
</dbReference>
<evidence type="ECO:0000259" key="5">
    <source>
        <dbReference type="Pfam" id="PF00685"/>
    </source>
</evidence>
<feature type="region of interest" description="Disordered" evidence="3">
    <location>
        <begin position="179"/>
        <end position="207"/>
    </location>
</feature>
<feature type="compositionally biased region" description="Polar residues" evidence="3">
    <location>
        <begin position="183"/>
        <end position="207"/>
    </location>
</feature>
<dbReference type="EMBL" id="GG666456">
    <property type="protein sequence ID" value="EEN69507.1"/>
    <property type="molecule type" value="Genomic_DNA"/>
</dbReference>
<feature type="region of interest" description="Disordered" evidence="3">
    <location>
        <begin position="221"/>
        <end position="263"/>
    </location>
</feature>
<reference evidence="6" key="1">
    <citation type="journal article" date="2008" name="Nature">
        <title>The amphioxus genome and the evolution of the chordate karyotype.</title>
        <authorList>
            <consortium name="US DOE Joint Genome Institute (JGI-PGF)"/>
            <person name="Putnam N.H."/>
            <person name="Butts T."/>
            <person name="Ferrier D.E.K."/>
            <person name="Furlong R.F."/>
            <person name="Hellsten U."/>
            <person name="Kawashima T."/>
            <person name="Robinson-Rechavi M."/>
            <person name="Shoguchi E."/>
            <person name="Terry A."/>
            <person name="Yu J.-K."/>
            <person name="Benito-Gutierrez E.L."/>
            <person name="Dubchak I."/>
            <person name="Garcia-Fernandez J."/>
            <person name="Gibson-Brown J.J."/>
            <person name="Grigoriev I.V."/>
            <person name="Horton A.C."/>
            <person name="de Jong P.J."/>
            <person name="Jurka J."/>
            <person name="Kapitonov V.V."/>
            <person name="Kohara Y."/>
            <person name="Kuroki Y."/>
            <person name="Lindquist E."/>
            <person name="Lucas S."/>
            <person name="Osoegawa K."/>
            <person name="Pennacchio L.A."/>
            <person name="Salamov A.A."/>
            <person name="Satou Y."/>
            <person name="Sauka-Spengler T."/>
            <person name="Schmutz J."/>
            <person name="Shin-I T."/>
            <person name="Toyoda A."/>
            <person name="Bronner-Fraser M."/>
            <person name="Fujiyama A."/>
            <person name="Holland L.Z."/>
            <person name="Holland P.W.H."/>
            <person name="Satoh N."/>
            <person name="Rokhsar D.S."/>
        </authorList>
    </citation>
    <scope>NUCLEOTIDE SEQUENCE [LARGE SCALE GENOMIC DNA]</scope>
    <source>
        <strain evidence="6">S238N-H82</strain>
        <tissue evidence="6">Testes</tissue>
    </source>
</reference>
<gene>
    <name evidence="6" type="ORF">BRAFLDRAFT_71892</name>
</gene>
<keyword evidence="4" id="KW-0472">Membrane</keyword>
<evidence type="ECO:0000256" key="3">
    <source>
        <dbReference type="SAM" id="MobiDB-lite"/>
    </source>
</evidence>
<dbReference type="InterPro" id="IPR000863">
    <property type="entry name" value="Sulfotransferase_dom"/>
</dbReference>
<accession>C3XS39</accession>
<dbReference type="GO" id="GO:0008146">
    <property type="term" value="F:sulfotransferase activity"/>
    <property type="evidence" value="ECO:0007669"/>
    <property type="project" value="InterPro"/>
</dbReference>
<keyword evidence="4" id="KW-0812">Transmembrane</keyword>
<feature type="compositionally biased region" description="Polar residues" evidence="3">
    <location>
        <begin position="230"/>
        <end position="263"/>
    </location>
</feature>
<dbReference type="PANTHER" id="PTHR11783">
    <property type="entry name" value="SULFOTRANSFERASE SULT"/>
    <property type="match status" value="1"/>
</dbReference>
<dbReference type="Gene3D" id="3.40.50.300">
    <property type="entry name" value="P-loop containing nucleotide triphosphate hydrolases"/>
    <property type="match status" value="1"/>
</dbReference>
<proteinExistence type="inferred from homology"/>